<accession>A0A1X0P4N5</accession>
<sequence length="440" mass="49123">MACASDGEPQEAKVHENLEKALKNGLTDAYTKFMDGSGCFSAWKDVVEDCRSKTGEAVSAAKKTEESVHKIKEIRDGVSTSSEDGSTACMEYKAAVQEANDTMKATVEAIEKMTSSVQDTRKVEGVCLSTVNVWTEEGRRFNESKNYFSVLLGEKKIVKTDERMILAINSTAISDELTFLVGNLSAYRANSSFVTRDTGSLDAVKTALNGAVEELRQRKSALGSKSGGKCAEIKQQIEDTTMVGETKKKEIEKTLEKRTFPSLYGSLPQHVKTKIETAKTSTKVTLAVEMEIKVNKMVEEEKARRKEAERQEKERQKELEEEQKRLAQAQKEAEEEEARKIVAQKEAEKEEARKIEAQKEAKKEEARRVEAEKERTRIAEVANRAKEEEDKKVTDDNVRKAKETLAKKPLKGTDGTKNPALVPLPMMLFLLYVLGCTLVC</sequence>
<dbReference type="AlphaFoldDB" id="A0A1X0P4N5"/>
<proteinExistence type="predicted"/>
<dbReference type="Proteomes" id="UP000192257">
    <property type="component" value="Unassembled WGS sequence"/>
</dbReference>
<name>A0A1X0P4N5_9TRYP</name>
<comment type="caution">
    <text evidence="2">The sequence shown here is derived from an EMBL/GenBank/DDBJ whole genome shotgun (WGS) entry which is preliminary data.</text>
</comment>
<evidence type="ECO:0000256" key="1">
    <source>
        <dbReference type="SAM" id="MobiDB-lite"/>
    </source>
</evidence>
<reference evidence="2 3" key="1">
    <citation type="submission" date="2017-03" db="EMBL/GenBank/DDBJ databases">
        <title>An alternative strategy for trypanosome survival in the mammalian bloodstream revealed through genome and transcriptome analysis of the ubiquitous bovine parasite Trypanosoma (Megatrypanum) theileri.</title>
        <authorList>
            <person name="Kelly S."/>
            <person name="Ivens A."/>
            <person name="Mott A."/>
            <person name="O'Neill E."/>
            <person name="Emms D."/>
            <person name="Macleod O."/>
            <person name="Voorheis P."/>
            <person name="Matthews J."/>
            <person name="Matthews K."/>
            <person name="Carrington M."/>
        </authorList>
    </citation>
    <scope>NUCLEOTIDE SEQUENCE [LARGE SCALE GENOMIC DNA]</scope>
    <source>
        <strain evidence="2">Edinburgh</strain>
    </source>
</reference>
<dbReference type="GeneID" id="39982095"/>
<evidence type="ECO:0000313" key="2">
    <source>
        <dbReference type="EMBL" id="ORC91907.1"/>
    </source>
</evidence>
<dbReference type="RefSeq" id="XP_028885973.1">
    <property type="nucleotide sequence ID" value="XM_029022315.1"/>
</dbReference>
<organism evidence="2 3">
    <name type="scientific">Trypanosoma theileri</name>
    <dbReference type="NCBI Taxonomy" id="67003"/>
    <lineage>
        <taxon>Eukaryota</taxon>
        <taxon>Discoba</taxon>
        <taxon>Euglenozoa</taxon>
        <taxon>Kinetoplastea</taxon>
        <taxon>Metakinetoplastina</taxon>
        <taxon>Trypanosomatida</taxon>
        <taxon>Trypanosomatidae</taxon>
        <taxon>Trypanosoma</taxon>
    </lineage>
</organism>
<protein>
    <submittedName>
        <fullName evidence="2">Uncharacterized protein</fullName>
    </submittedName>
</protein>
<dbReference type="VEuPathDB" id="TriTrypDB:TM35_000041210"/>
<keyword evidence="3" id="KW-1185">Reference proteome</keyword>
<dbReference type="EMBL" id="NBCO01000004">
    <property type="protein sequence ID" value="ORC91907.1"/>
    <property type="molecule type" value="Genomic_DNA"/>
</dbReference>
<feature type="region of interest" description="Disordered" evidence="1">
    <location>
        <begin position="300"/>
        <end position="416"/>
    </location>
</feature>
<feature type="compositionally biased region" description="Basic and acidic residues" evidence="1">
    <location>
        <begin position="300"/>
        <end position="325"/>
    </location>
</feature>
<gene>
    <name evidence="2" type="ORF">TM35_000041210</name>
</gene>
<feature type="compositionally biased region" description="Basic and acidic residues" evidence="1">
    <location>
        <begin position="337"/>
        <end position="406"/>
    </location>
</feature>
<evidence type="ECO:0000313" key="3">
    <source>
        <dbReference type="Proteomes" id="UP000192257"/>
    </source>
</evidence>